<evidence type="ECO:0000313" key="5">
    <source>
        <dbReference type="WBParaSite" id="GPUH_0000258801-mRNA-1"/>
    </source>
</evidence>
<dbReference type="GO" id="GO:0046872">
    <property type="term" value="F:metal ion binding"/>
    <property type="evidence" value="ECO:0007669"/>
    <property type="project" value="UniProtKB-KW"/>
</dbReference>
<keyword evidence="2" id="KW-0349">Heme</keyword>
<keyword evidence="1" id="KW-0560">Oxidoreductase</keyword>
<feature type="binding site" description="axial binding residue" evidence="2">
    <location>
        <position position="27"/>
    </location>
    <ligand>
        <name>heme b</name>
        <dbReference type="ChEBI" id="CHEBI:60344"/>
    </ligand>
    <ligandPart>
        <name>Fe</name>
        <dbReference type="ChEBI" id="CHEBI:18248"/>
    </ligandPart>
</feature>
<dbReference type="InterPro" id="IPR019791">
    <property type="entry name" value="Haem_peroxidase_animal"/>
</dbReference>
<dbReference type="PANTHER" id="PTHR11475">
    <property type="entry name" value="OXIDASE/PEROXIDASE"/>
    <property type="match status" value="1"/>
</dbReference>
<sequence>MGILGYDENCDATMTQEMATAAFRFGHTLIRNVFPRMNTNYEEETDGLELKASFNNESFYYHPESGHIESVLMGLLGSNSGSFYAVHFSMQTNVNTRLQYYDQKHGIISVKG</sequence>
<dbReference type="OrthoDB" id="5857414at2759"/>
<keyword evidence="1" id="KW-0575">Peroxidase</keyword>
<keyword evidence="2" id="KW-0479">Metal-binding</keyword>
<reference evidence="3 4" key="2">
    <citation type="submission" date="2018-11" db="EMBL/GenBank/DDBJ databases">
        <authorList>
            <consortium name="Pathogen Informatics"/>
        </authorList>
    </citation>
    <scope>NUCLEOTIDE SEQUENCE [LARGE SCALE GENOMIC DNA]</scope>
</reference>
<name>A0A183D1J2_9BILA</name>
<dbReference type="GO" id="GO:0020037">
    <property type="term" value="F:heme binding"/>
    <property type="evidence" value="ECO:0007669"/>
    <property type="project" value="InterPro"/>
</dbReference>
<dbReference type="InterPro" id="IPR037120">
    <property type="entry name" value="Haem_peroxidase_sf_animal"/>
</dbReference>
<evidence type="ECO:0000256" key="1">
    <source>
        <dbReference type="ARBA" id="ARBA00022559"/>
    </source>
</evidence>
<evidence type="ECO:0000313" key="4">
    <source>
        <dbReference type="Proteomes" id="UP000271098"/>
    </source>
</evidence>
<evidence type="ECO:0000256" key="2">
    <source>
        <dbReference type="PIRSR" id="PIRSR619791-2"/>
    </source>
</evidence>
<dbReference type="Pfam" id="PF03098">
    <property type="entry name" value="An_peroxidase"/>
    <property type="match status" value="1"/>
</dbReference>
<gene>
    <name evidence="3" type="ORF">GPUH_LOCUS2582</name>
</gene>
<dbReference type="WBParaSite" id="GPUH_0000258801-mRNA-1">
    <property type="protein sequence ID" value="GPUH_0000258801-mRNA-1"/>
    <property type="gene ID" value="GPUH_0000258801"/>
</dbReference>
<evidence type="ECO:0000313" key="3">
    <source>
        <dbReference type="EMBL" id="VDK35075.1"/>
    </source>
</evidence>
<accession>A0A183D1J2</accession>
<keyword evidence="2" id="KW-0408">Iron</keyword>
<dbReference type="PANTHER" id="PTHR11475:SF131">
    <property type="entry name" value="PEROXIDASE"/>
    <property type="match status" value="1"/>
</dbReference>
<protein>
    <submittedName>
        <fullName evidence="5">Peroxidase</fullName>
    </submittedName>
</protein>
<dbReference type="InterPro" id="IPR010255">
    <property type="entry name" value="Haem_peroxidase_sf"/>
</dbReference>
<reference evidence="5" key="1">
    <citation type="submission" date="2016-06" db="UniProtKB">
        <authorList>
            <consortium name="WormBaseParasite"/>
        </authorList>
    </citation>
    <scope>IDENTIFICATION</scope>
</reference>
<proteinExistence type="predicted"/>
<dbReference type="AlphaFoldDB" id="A0A183D1J2"/>
<dbReference type="Gene3D" id="1.10.640.10">
    <property type="entry name" value="Haem peroxidase domain superfamily, animal type"/>
    <property type="match status" value="1"/>
</dbReference>
<organism evidence="5">
    <name type="scientific">Gongylonema pulchrum</name>
    <dbReference type="NCBI Taxonomy" id="637853"/>
    <lineage>
        <taxon>Eukaryota</taxon>
        <taxon>Metazoa</taxon>
        <taxon>Ecdysozoa</taxon>
        <taxon>Nematoda</taxon>
        <taxon>Chromadorea</taxon>
        <taxon>Rhabditida</taxon>
        <taxon>Spirurina</taxon>
        <taxon>Spiruromorpha</taxon>
        <taxon>Spiruroidea</taxon>
        <taxon>Gongylonematidae</taxon>
        <taxon>Gongylonema</taxon>
    </lineage>
</organism>
<dbReference type="SUPFAM" id="SSF48113">
    <property type="entry name" value="Heme-dependent peroxidases"/>
    <property type="match status" value="1"/>
</dbReference>
<dbReference type="EMBL" id="UYRT01003978">
    <property type="protein sequence ID" value="VDK35075.1"/>
    <property type="molecule type" value="Genomic_DNA"/>
</dbReference>
<keyword evidence="4" id="KW-1185">Reference proteome</keyword>
<dbReference type="PROSITE" id="PS50292">
    <property type="entry name" value="PEROXIDASE_3"/>
    <property type="match status" value="1"/>
</dbReference>
<dbReference type="Proteomes" id="UP000271098">
    <property type="component" value="Unassembled WGS sequence"/>
</dbReference>
<dbReference type="GO" id="GO:0006979">
    <property type="term" value="P:response to oxidative stress"/>
    <property type="evidence" value="ECO:0007669"/>
    <property type="project" value="InterPro"/>
</dbReference>
<dbReference type="GO" id="GO:0004601">
    <property type="term" value="F:peroxidase activity"/>
    <property type="evidence" value="ECO:0007669"/>
    <property type="project" value="UniProtKB-KW"/>
</dbReference>